<dbReference type="EMBL" id="WIGM01000278">
    <property type="protein sequence ID" value="KAF6830751.1"/>
    <property type="molecule type" value="Genomic_DNA"/>
</dbReference>
<keyword evidence="1" id="KW-1133">Transmembrane helix</keyword>
<accession>A0A8H6KGP6</accession>
<feature type="transmembrane region" description="Helical" evidence="1">
    <location>
        <begin position="124"/>
        <end position="143"/>
    </location>
</feature>
<dbReference type="AlphaFoldDB" id="A0A8H6KGP6"/>
<name>A0A8H6KGP6_9PEZI</name>
<evidence type="ECO:0000256" key="1">
    <source>
        <dbReference type="SAM" id="Phobius"/>
    </source>
</evidence>
<evidence type="ECO:0000313" key="3">
    <source>
        <dbReference type="Proteomes" id="UP000639643"/>
    </source>
</evidence>
<feature type="transmembrane region" description="Helical" evidence="1">
    <location>
        <begin position="594"/>
        <end position="617"/>
    </location>
</feature>
<feature type="transmembrane region" description="Helical" evidence="1">
    <location>
        <begin position="9"/>
        <end position="34"/>
    </location>
</feature>
<feature type="transmembrane region" description="Helical" evidence="1">
    <location>
        <begin position="54"/>
        <end position="83"/>
    </location>
</feature>
<feature type="non-terminal residue" evidence="2">
    <location>
        <position position="1"/>
    </location>
</feature>
<keyword evidence="1" id="KW-0472">Membrane</keyword>
<evidence type="ECO:0000313" key="2">
    <source>
        <dbReference type="EMBL" id="KAF6830751.1"/>
    </source>
</evidence>
<organism evidence="2 3">
    <name type="scientific">Colletotrichum musicola</name>
    <dbReference type="NCBI Taxonomy" id="2175873"/>
    <lineage>
        <taxon>Eukaryota</taxon>
        <taxon>Fungi</taxon>
        <taxon>Dikarya</taxon>
        <taxon>Ascomycota</taxon>
        <taxon>Pezizomycotina</taxon>
        <taxon>Sordariomycetes</taxon>
        <taxon>Hypocreomycetidae</taxon>
        <taxon>Glomerellales</taxon>
        <taxon>Glomerellaceae</taxon>
        <taxon>Colletotrichum</taxon>
        <taxon>Colletotrichum orchidearum species complex</taxon>
    </lineage>
</organism>
<reference evidence="2" key="1">
    <citation type="journal article" date="2020" name="Phytopathology">
        <title>Genome Sequence Resources of Colletotrichum truncatum, C. plurivorum, C. musicola, and C. sojae: Four Species Pathogenic to Soybean (Glycine max).</title>
        <authorList>
            <person name="Rogerio F."/>
            <person name="Boufleur T.R."/>
            <person name="Ciampi-Guillardi M."/>
            <person name="Sukno S.A."/>
            <person name="Thon M.R."/>
            <person name="Massola Junior N.S."/>
            <person name="Baroncelli R."/>
        </authorList>
    </citation>
    <scope>NUCLEOTIDE SEQUENCE</scope>
    <source>
        <strain evidence="2">LFN0074</strain>
    </source>
</reference>
<proteinExistence type="predicted"/>
<comment type="caution">
    <text evidence="2">The sequence shown here is derived from an EMBL/GenBank/DDBJ whole genome shotgun (WGS) entry which is preliminary data.</text>
</comment>
<keyword evidence="3" id="KW-1185">Reference proteome</keyword>
<dbReference type="Proteomes" id="UP000639643">
    <property type="component" value="Unassembled WGS sequence"/>
</dbReference>
<gene>
    <name evidence="2" type="ORF">CMUS01_07626</name>
</gene>
<dbReference type="OrthoDB" id="5428040at2759"/>
<protein>
    <submittedName>
        <fullName evidence="2">Uncharacterized protein</fullName>
    </submittedName>
</protein>
<sequence length="726" mass="79965">APTTTTLGLLLKIGAILSLLALATAGSFVSWLWWSPPDNERWRNWVLTPNRLQMSITVTGVISRTAISFLATLATAMIASVAIERRGVLLHTVARASIARSGVSGPLSLAQLALERSVETTVRALLAVLILTTMAAQLTWTILLTDLRQQPIVSHPRQIPNAHNLILSDLDPTEDDLKQLSVIDTSEAGHLVQRPLSSEIFAEYSEPGVQLEGVDDTGPTVRAFLPITQRETRETVHMFQGMARVFESRVMCIRPEILRLQLYQGEICGTVQLGSVDADSAGIGAGAKPLNFTCTIPNLSSDPLRRKENWQFCEIFHSNNQPIIWKLPSPLLGLTTNVILVWDGFTGQDYNGTDTDSTVEKVRADYTGPWLSTTYNIRNLSDYSFEKPGSDISFNMTLCLFSQCVSTSGSIQSGYLQGINFLNISASSAVNRTEPTYGWDKRTKSFDMESIRRQLGAVPHASSLGASGRGILSISQDSLKSSIDQAPNISIEAPHHVWREAAWLWEMVSPPGATIALCSQCRSREDNTVFRMDQVYAQLFNHTLEETKSPALAVQAVQFMLARSVYSYYQNSNGVSGNATIDNFDLMSLPGSFVGYWTVIGTFAAFVLAFAAIAVLFRATQCSLPDNAWHTVSQISESEELRRVTREVTVMSDNDVKRLVNETEKGKGLVGRAHSLLRESLSGFWSRDAGTWFSVRDSIFVRVSEVSEGRPSTPKKTESLETGRRA</sequence>
<keyword evidence="1" id="KW-0812">Transmembrane</keyword>